<dbReference type="PANTHER" id="PTHR43245:SF13">
    <property type="entry name" value="UDP-D-APIOSE_UDP-D-XYLOSE SYNTHASE 2"/>
    <property type="match status" value="1"/>
</dbReference>
<feature type="non-terminal residue" evidence="2">
    <location>
        <position position="1"/>
    </location>
</feature>
<dbReference type="InterPro" id="IPR050177">
    <property type="entry name" value="Lipid_A_modif_metabolic_enz"/>
</dbReference>
<dbReference type="SUPFAM" id="SSF51735">
    <property type="entry name" value="NAD(P)-binding Rossmann-fold domains"/>
    <property type="match status" value="1"/>
</dbReference>
<dbReference type="Gene3D" id="3.40.50.720">
    <property type="entry name" value="NAD(P)-binding Rossmann-like Domain"/>
    <property type="match status" value="1"/>
</dbReference>
<organism evidence="2">
    <name type="scientific">marine sediment metagenome</name>
    <dbReference type="NCBI Taxonomy" id="412755"/>
    <lineage>
        <taxon>unclassified sequences</taxon>
        <taxon>metagenomes</taxon>
        <taxon>ecological metagenomes</taxon>
    </lineage>
</organism>
<protein>
    <recommendedName>
        <fullName evidence="1">NAD-dependent epimerase/dehydratase domain-containing protein</fullName>
    </recommendedName>
</protein>
<sequence>YFEGAHGLKVRILRYANVYGPRQDPHGEAGVVTIFANAMLRGERPRIFGDGTQQRDFVYVGDVVRACLAAPEAPSSDPMNIGTGSLTSVNELYRALADITGFAEPPIYGAARPGEVHSISLDPALAREHLGWRPETELAAGLQLTVDYFGGLPHDVGGLPHDG</sequence>
<accession>X0ZK49</accession>
<evidence type="ECO:0000313" key="2">
    <source>
        <dbReference type="EMBL" id="GAG48681.1"/>
    </source>
</evidence>
<reference evidence="2" key="1">
    <citation type="journal article" date="2014" name="Front. Microbiol.">
        <title>High frequency of phylogenetically diverse reductive dehalogenase-homologous genes in deep subseafloor sedimentary metagenomes.</title>
        <authorList>
            <person name="Kawai M."/>
            <person name="Futagami T."/>
            <person name="Toyoda A."/>
            <person name="Takaki Y."/>
            <person name="Nishi S."/>
            <person name="Hori S."/>
            <person name="Arai W."/>
            <person name="Tsubouchi T."/>
            <person name="Morono Y."/>
            <person name="Uchiyama I."/>
            <person name="Ito T."/>
            <person name="Fujiyama A."/>
            <person name="Inagaki F."/>
            <person name="Takami H."/>
        </authorList>
    </citation>
    <scope>NUCLEOTIDE SEQUENCE</scope>
    <source>
        <strain evidence="2">Expedition CK06-06</strain>
    </source>
</reference>
<evidence type="ECO:0000259" key="1">
    <source>
        <dbReference type="Pfam" id="PF01370"/>
    </source>
</evidence>
<dbReference type="InterPro" id="IPR036291">
    <property type="entry name" value="NAD(P)-bd_dom_sf"/>
</dbReference>
<dbReference type="Pfam" id="PF01370">
    <property type="entry name" value="Epimerase"/>
    <property type="match status" value="1"/>
</dbReference>
<dbReference type="Gene3D" id="3.90.25.10">
    <property type="entry name" value="UDP-galactose 4-epimerase, domain 1"/>
    <property type="match status" value="1"/>
</dbReference>
<dbReference type="PANTHER" id="PTHR43245">
    <property type="entry name" value="BIFUNCTIONAL POLYMYXIN RESISTANCE PROTEIN ARNA"/>
    <property type="match status" value="1"/>
</dbReference>
<name>X0ZK49_9ZZZZ</name>
<gene>
    <name evidence="2" type="ORF">S01H1_82266</name>
</gene>
<dbReference type="EMBL" id="BARS01055755">
    <property type="protein sequence ID" value="GAG48681.1"/>
    <property type="molecule type" value="Genomic_DNA"/>
</dbReference>
<dbReference type="InterPro" id="IPR001509">
    <property type="entry name" value="Epimerase_deHydtase"/>
</dbReference>
<dbReference type="AlphaFoldDB" id="X0ZK49"/>
<feature type="domain" description="NAD-dependent epimerase/dehydratase" evidence="1">
    <location>
        <begin position="3"/>
        <end position="82"/>
    </location>
</feature>
<proteinExistence type="predicted"/>
<comment type="caution">
    <text evidence="2">The sequence shown here is derived from an EMBL/GenBank/DDBJ whole genome shotgun (WGS) entry which is preliminary data.</text>
</comment>